<feature type="domain" description="PucR C-terminal helix-turn-helix" evidence="1">
    <location>
        <begin position="327"/>
        <end position="384"/>
    </location>
</feature>
<name>A0A2V4B791_9PSEU</name>
<dbReference type="Proteomes" id="UP000249915">
    <property type="component" value="Unassembled WGS sequence"/>
</dbReference>
<dbReference type="PANTHER" id="PTHR33744:SF1">
    <property type="entry name" value="DNA-BINDING TRANSCRIPTIONAL ACTIVATOR ADER"/>
    <property type="match status" value="1"/>
</dbReference>
<evidence type="ECO:0000313" key="3">
    <source>
        <dbReference type="EMBL" id="PXY31097.1"/>
    </source>
</evidence>
<reference evidence="3 4" key="1">
    <citation type="submission" date="2016-07" db="EMBL/GenBank/DDBJ databases">
        <title>Draft genome sequence of Prauserella muralis DSM 45305, isolated from a mould-covered wall in an indoor environment.</title>
        <authorList>
            <person name="Ruckert C."/>
            <person name="Albersmeier A."/>
            <person name="Jiang C.-L."/>
            <person name="Jiang Y."/>
            <person name="Kalinowski J."/>
            <person name="Schneider O."/>
            <person name="Winkler A."/>
            <person name="Zotchev S.B."/>
        </authorList>
    </citation>
    <scope>NUCLEOTIDE SEQUENCE [LARGE SCALE GENOMIC DNA]</scope>
    <source>
        <strain evidence="3 4">DSM 45305</strain>
    </source>
</reference>
<dbReference type="Pfam" id="PF13556">
    <property type="entry name" value="HTH_30"/>
    <property type="match status" value="1"/>
</dbReference>
<dbReference type="PANTHER" id="PTHR33744">
    <property type="entry name" value="CARBOHYDRATE DIACID REGULATOR"/>
    <property type="match status" value="1"/>
</dbReference>
<dbReference type="Pfam" id="PF14361">
    <property type="entry name" value="RsbRD_N"/>
    <property type="match status" value="1"/>
</dbReference>
<organism evidence="3 4">
    <name type="scientific">Prauserella muralis</name>
    <dbReference type="NCBI Taxonomy" id="588067"/>
    <lineage>
        <taxon>Bacteria</taxon>
        <taxon>Bacillati</taxon>
        <taxon>Actinomycetota</taxon>
        <taxon>Actinomycetes</taxon>
        <taxon>Pseudonocardiales</taxon>
        <taxon>Pseudonocardiaceae</taxon>
        <taxon>Prauserella</taxon>
    </lineage>
</organism>
<comment type="caution">
    <text evidence="3">The sequence shown here is derived from an EMBL/GenBank/DDBJ whole genome shotgun (WGS) entry which is preliminary data.</text>
</comment>
<dbReference type="InterPro" id="IPR025751">
    <property type="entry name" value="RsbRD_N_dom"/>
</dbReference>
<dbReference type="Gene3D" id="1.10.10.2840">
    <property type="entry name" value="PucR C-terminal helix-turn-helix domain"/>
    <property type="match status" value="1"/>
</dbReference>
<dbReference type="OrthoDB" id="3196285at2"/>
<dbReference type="InterPro" id="IPR051448">
    <property type="entry name" value="CdaR-like_regulators"/>
</dbReference>
<proteinExistence type="predicted"/>
<protein>
    <submittedName>
        <fullName evidence="3">PucR family transcriptional regulator</fullName>
    </submittedName>
</protein>
<evidence type="ECO:0000259" key="2">
    <source>
        <dbReference type="Pfam" id="PF14361"/>
    </source>
</evidence>
<keyword evidence="4" id="KW-1185">Reference proteome</keyword>
<gene>
    <name evidence="3" type="ORF">BAY60_01380</name>
</gene>
<dbReference type="AlphaFoldDB" id="A0A2V4B791"/>
<dbReference type="InterPro" id="IPR042070">
    <property type="entry name" value="PucR_C-HTH_sf"/>
</dbReference>
<evidence type="ECO:0000259" key="1">
    <source>
        <dbReference type="Pfam" id="PF13556"/>
    </source>
</evidence>
<sequence length="389" mass="42091">MHTPLHASVTPDEPLRRLVHACLDELDELVAVFLAELRTLEPYASDAVPWPELREHAEGSLELLLRLIGGLPVPDRLGDLCERIGRSRAQRGVPLEVLLHAVRFDFRVLWDALVRRVTEQELPSLVRSAVRVWAAVDHHTTRIHLAYLSEAAVLAREREHERGQLVGRLLATDARDPQVVAQVATALSVSASARFAVAAAPLAESRPLRHAAEDLRAAGLTVHVQDVERRPVLIVQLPPGIGEVPARWLRGVPCGLAPVAASLTEVPKAVRTAVELAALPSGEPGPRGLTDVWPALVATRLGELGEALAAEVLSGLDGTGTRERERLVETAMAYLRSGSVGDVAGALFCHRNTVLNRLRRLTELTGCDVTRPEQAALLRVALAAREPAG</sequence>
<feature type="domain" description="RsbT co-antagonist protein RsbRD N-terminal" evidence="2">
    <location>
        <begin position="27"/>
        <end position="162"/>
    </location>
</feature>
<evidence type="ECO:0000313" key="4">
    <source>
        <dbReference type="Proteomes" id="UP000249915"/>
    </source>
</evidence>
<accession>A0A2V4B791</accession>
<dbReference type="EMBL" id="MASW01000001">
    <property type="protein sequence ID" value="PXY31097.1"/>
    <property type="molecule type" value="Genomic_DNA"/>
</dbReference>
<dbReference type="InterPro" id="IPR025736">
    <property type="entry name" value="PucR_C-HTH_dom"/>
</dbReference>
<dbReference type="RefSeq" id="WP_146770965.1">
    <property type="nucleotide sequence ID" value="NZ_MASW01000001.1"/>
</dbReference>